<proteinExistence type="predicted"/>
<dbReference type="EMBL" id="CP015106">
    <property type="protein sequence ID" value="ASJ14848.1"/>
    <property type="molecule type" value="Genomic_DNA"/>
</dbReference>
<keyword evidence="2" id="KW-1185">Reference proteome</keyword>
<dbReference type="KEGG" id="trl:A3L10_06740"/>
<evidence type="ECO:0000313" key="1">
    <source>
        <dbReference type="EMBL" id="ASJ14848.1"/>
    </source>
</evidence>
<dbReference type="AlphaFoldDB" id="A0A2Z2MYF0"/>
<reference evidence="1 2" key="1">
    <citation type="submission" date="2016-04" db="EMBL/GenBank/DDBJ databases">
        <title>Complete genome sequence of Thermococcus radiotolerans type strain EJ2.</title>
        <authorList>
            <person name="Oger P.M."/>
        </authorList>
    </citation>
    <scope>NUCLEOTIDE SEQUENCE [LARGE SCALE GENOMIC DNA]</scope>
    <source>
        <strain evidence="1 2">EJ2</strain>
    </source>
</reference>
<evidence type="ECO:0008006" key="3">
    <source>
        <dbReference type="Google" id="ProtNLM"/>
    </source>
</evidence>
<evidence type="ECO:0000313" key="2">
    <source>
        <dbReference type="Proteomes" id="UP000250085"/>
    </source>
</evidence>
<name>A0A2Z2MYF0_9EURY</name>
<accession>A0A2Z2MYF0</accession>
<sequence length="229" mass="23306">MLGVALAVLLIGAVLTVLAIRGDISIDGITPRKVAGKVVEIGEFNASVLEVTAVVGDVSVVGANVSEIVVRSNLPINASLENGVLTVYCPTKRVGISHRNVCNDYRNGTVIVEVPGRLLGLNVHDVVGDVLVAADSAGIDITDVVGKVMGTSWNDYDLSDIVGGVSLNVAGRATISDVVGDVTITVPPGFGAVLTVKDIVGDVTNTANGKNGTVVITVRDVVGDITVGG</sequence>
<gene>
    <name evidence="1" type="ORF">A3L10_06740</name>
</gene>
<dbReference type="Proteomes" id="UP000250085">
    <property type="component" value="Chromosome"/>
</dbReference>
<protein>
    <recommendedName>
        <fullName evidence="3">Adhesin domain-containing protein</fullName>
    </recommendedName>
</protein>
<organism evidence="1 2">
    <name type="scientific">Thermococcus radiotolerans</name>
    <dbReference type="NCBI Taxonomy" id="187880"/>
    <lineage>
        <taxon>Archaea</taxon>
        <taxon>Methanobacteriati</taxon>
        <taxon>Methanobacteriota</taxon>
        <taxon>Thermococci</taxon>
        <taxon>Thermococcales</taxon>
        <taxon>Thermococcaceae</taxon>
        <taxon>Thermococcus</taxon>
    </lineage>
</organism>